<dbReference type="PANTHER" id="PTHR45228">
    <property type="entry name" value="CYCLIC DI-GMP PHOSPHODIESTERASE TM_0186-RELATED"/>
    <property type="match status" value="1"/>
</dbReference>
<name>A0A644YTX2_9ZZZZ</name>
<dbReference type="CDD" id="cd00077">
    <property type="entry name" value="HDc"/>
    <property type="match status" value="1"/>
</dbReference>
<dbReference type="SUPFAM" id="SSF109604">
    <property type="entry name" value="HD-domain/PDEase-like"/>
    <property type="match status" value="1"/>
</dbReference>
<proteinExistence type="predicted"/>
<dbReference type="EMBL" id="VSSQ01006239">
    <property type="protein sequence ID" value="MPM32012.1"/>
    <property type="molecule type" value="Genomic_DNA"/>
</dbReference>
<gene>
    <name evidence="2" type="ORF">SDC9_78570</name>
</gene>
<dbReference type="InterPro" id="IPR037522">
    <property type="entry name" value="HD_GYP_dom"/>
</dbReference>
<dbReference type="EC" id="3.1.4.-" evidence="2"/>
<feature type="domain" description="HD-GYP" evidence="1">
    <location>
        <begin position="1"/>
        <end position="152"/>
    </location>
</feature>
<organism evidence="2">
    <name type="scientific">bioreactor metagenome</name>
    <dbReference type="NCBI Taxonomy" id="1076179"/>
    <lineage>
        <taxon>unclassified sequences</taxon>
        <taxon>metagenomes</taxon>
        <taxon>ecological metagenomes</taxon>
    </lineage>
</organism>
<dbReference type="InterPro" id="IPR052020">
    <property type="entry name" value="Cyclic_di-GMP/3'3'-cGAMP_PDE"/>
</dbReference>
<dbReference type="AlphaFoldDB" id="A0A644YTX2"/>
<reference evidence="2" key="1">
    <citation type="submission" date="2019-08" db="EMBL/GenBank/DDBJ databases">
        <authorList>
            <person name="Kucharzyk K."/>
            <person name="Murdoch R.W."/>
            <person name="Higgins S."/>
            <person name="Loffler F."/>
        </authorList>
    </citation>
    <scope>NUCLEOTIDE SEQUENCE</scope>
</reference>
<keyword evidence="2" id="KW-0378">Hydrolase</keyword>
<accession>A0A644YTX2</accession>
<sequence>MGFPESKMDELELLAMLHDIGKINVDQDILTKEGPLTEDEWRELKKHPEVGYRIANANPELRHIAEGILCHHERWDGTGYLQGLAGEQIPLMARIITITDSYDAMTQDRVYRKAMPREKALAEIARNAGGQFDPHLATTFVRIMRETEPLPQ</sequence>
<dbReference type="Pfam" id="PF13487">
    <property type="entry name" value="HD_5"/>
    <property type="match status" value="1"/>
</dbReference>
<dbReference type="PROSITE" id="PS51832">
    <property type="entry name" value="HD_GYP"/>
    <property type="match status" value="1"/>
</dbReference>
<evidence type="ECO:0000313" key="2">
    <source>
        <dbReference type="EMBL" id="MPM32012.1"/>
    </source>
</evidence>
<dbReference type="GO" id="GO:0016787">
    <property type="term" value="F:hydrolase activity"/>
    <property type="evidence" value="ECO:0007669"/>
    <property type="project" value="UniProtKB-KW"/>
</dbReference>
<dbReference type="InterPro" id="IPR003607">
    <property type="entry name" value="HD/PDEase_dom"/>
</dbReference>
<dbReference type="Gene3D" id="1.10.3210.10">
    <property type="entry name" value="Hypothetical protein af1432"/>
    <property type="match status" value="1"/>
</dbReference>
<dbReference type="PANTHER" id="PTHR45228:SF1">
    <property type="entry name" value="CYCLIC DI-GMP PHOSPHODIESTERASE TM_0186"/>
    <property type="match status" value="1"/>
</dbReference>
<protein>
    <submittedName>
        <fullName evidence="2">Cyclic di-GMP phosphodiesterase</fullName>
        <ecNumber evidence="2">3.1.4.-</ecNumber>
    </submittedName>
</protein>
<evidence type="ECO:0000259" key="1">
    <source>
        <dbReference type="PROSITE" id="PS51832"/>
    </source>
</evidence>
<comment type="caution">
    <text evidence="2">The sequence shown here is derived from an EMBL/GenBank/DDBJ whole genome shotgun (WGS) entry which is preliminary data.</text>
</comment>